<organism evidence="2">
    <name type="scientific">Babesia bigemina</name>
    <dbReference type="NCBI Taxonomy" id="5866"/>
    <lineage>
        <taxon>Eukaryota</taxon>
        <taxon>Sar</taxon>
        <taxon>Alveolata</taxon>
        <taxon>Apicomplexa</taxon>
        <taxon>Aconoidasida</taxon>
        <taxon>Piroplasmida</taxon>
        <taxon>Babesiidae</taxon>
        <taxon>Babesia</taxon>
    </lineage>
</organism>
<keyword evidence="1" id="KW-0175">Coiled coil</keyword>
<evidence type="ECO:0000256" key="1">
    <source>
        <dbReference type="SAM" id="Coils"/>
    </source>
</evidence>
<feature type="non-terminal residue" evidence="2">
    <location>
        <position position="602"/>
    </location>
</feature>
<dbReference type="VEuPathDB" id="PiroplasmaDB:BBBOND_0006200"/>
<dbReference type="GeneID" id="24562175"/>
<dbReference type="EMBL" id="LK055265">
    <property type="protein sequence ID" value="CDR71958.1"/>
    <property type="molecule type" value="Genomic_DNA"/>
</dbReference>
<reference evidence="2" key="1">
    <citation type="journal article" date="2014" name="Nucleic Acids Res.">
        <title>The evolutionary dynamics of variant antigen genes in Babesia reveal a history of genomic innovation underlying host-parasite interaction.</title>
        <authorList>
            <person name="Jackson A.P."/>
            <person name="Otto T.D."/>
            <person name="Darby A."/>
            <person name="Ramaprasad A."/>
            <person name="Xia D."/>
            <person name="Echaide I.E."/>
            <person name="Farber M."/>
            <person name="Gahlot S."/>
            <person name="Gamble J."/>
            <person name="Gupta D."/>
            <person name="Gupta Y."/>
            <person name="Jackson L."/>
            <person name="Malandrin L."/>
            <person name="Malas T.B."/>
            <person name="Moussa E."/>
            <person name="Nair M."/>
            <person name="Reid AJ."/>
            <person name="Sanders M."/>
            <person name="Sharma J."/>
            <person name="Tracey A."/>
            <person name="Quail M.A."/>
            <person name="Weir W."/>
            <person name="Wastling J.M."/>
            <person name="Hall N."/>
            <person name="Willadsen P."/>
            <person name="Lingelbach K."/>
            <person name="Shiels B."/>
            <person name="Tait A."/>
            <person name="Berriman M."/>
            <person name="Allred D.R."/>
            <person name="Pain A."/>
        </authorList>
    </citation>
    <scope>NUCLEOTIDE SEQUENCE</scope>
    <source>
        <strain evidence="2">Bond</strain>
    </source>
</reference>
<protein>
    <submittedName>
        <fullName evidence="2">Uncharacterized protein</fullName>
    </submittedName>
</protein>
<name>A0A061BR87_BABBI</name>
<dbReference type="KEGG" id="bbig:BBBOND_0006200"/>
<proteinExistence type="predicted"/>
<reference evidence="2" key="2">
    <citation type="submission" date="2014-06" db="EMBL/GenBank/DDBJ databases">
        <authorList>
            <person name="Aslett M."/>
            <person name="De Silva Nishadi"/>
        </authorList>
    </citation>
    <scope>NUCLEOTIDE SEQUENCE</scope>
    <source>
        <strain evidence="2">Bond</strain>
    </source>
</reference>
<dbReference type="RefSeq" id="XP_012770900.1">
    <property type="nucleotide sequence ID" value="XM_012915446.1"/>
</dbReference>
<feature type="coiled-coil region" evidence="1">
    <location>
        <begin position="93"/>
        <end position="127"/>
    </location>
</feature>
<sequence>MVKVMKGLPTLKKLIEEAIEKAEKSLQAEKDKLECPVKYKGNESTCQFYQKKIDELKKSEKSVNSENNRNLDLYKQIVSDCKNSHSRNQDSATKKALNDIEEREKQLEDLTNKLKKFTESLAKTNNENILVNLCDGLETFLGYDKTSKGYTGQGIVYSDLDRLGDGVMGFLSSIITEVKENPNLSSYKTTLNEAVNELNKNLNKGKKGLEAVIGPVKEGIKGWLGEVEKKNNDVTKYIDVLKNDTTNAATGIEKWKNQDFDEASKKHGELHNWIKSIKELSNQPYYAIHAVEYVDEKLRNNLLPHINLLNNAIDTFKQNTVEDYDGLRTVCEKVAAKSNEIIDQANLVTKTAEKKIELMTSQLDNTITALDEHVQKAVEGLENATHELNKWSENQTDSSLHKALKQCAEVVKELDYKENKNTFYIQLAAIDAAKDVVAEVQGTLSSVNNRLMIWITKAAFLVSQSLRFVATILDELNGEDGSHNYVKQIKDAAGKLYKDALKLNGAMRAAHKHISEKVRAALEAFGEVDKAVRKDLAQFRDLIKAEVGVYFAQLGAVEYGVVKQSGDVSQLDQKVGAKFREWLRQASSTLTVITHTKIQTDL</sequence>
<dbReference type="AlphaFoldDB" id="A0A061BR87"/>
<evidence type="ECO:0000313" key="2">
    <source>
        <dbReference type="EMBL" id="CDR71958.1"/>
    </source>
</evidence>
<dbReference type="OrthoDB" id="367180at2759"/>
<accession>A0A061BR87</accession>
<gene>
    <name evidence="2" type="ORF">BBBOND_0006200</name>
</gene>
<feature type="coiled-coil region" evidence="1">
    <location>
        <begin position="12"/>
        <end position="66"/>
    </location>
</feature>